<gene>
    <name evidence="2" type="ORF">BACOVA_04758</name>
</gene>
<proteinExistence type="predicted"/>
<dbReference type="Proteomes" id="UP000005475">
    <property type="component" value="Unassembled WGS sequence"/>
</dbReference>
<protein>
    <submittedName>
        <fullName evidence="2">Uncharacterized protein</fullName>
    </submittedName>
</protein>
<organism evidence="2 3">
    <name type="scientific">Bacteroides ovatus (strain ATCC 8483 / DSM 1896 / JCM 5824 / BCRC 10623 / CCUG 4943 / NCTC 11153)</name>
    <dbReference type="NCBI Taxonomy" id="411476"/>
    <lineage>
        <taxon>Bacteria</taxon>
        <taxon>Pseudomonadati</taxon>
        <taxon>Bacteroidota</taxon>
        <taxon>Bacteroidia</taxon>
        <taxon>Bacteroidales</taxon>
        <taxon>Bacteroidaceae</taxon>
        <taxon>Bacteroides</taxon>
    </lineage>
</organism>
<accession>A0AAN3D435</accession>
<reference evidence="3" key="2">
    <citation type="submission" date="2007-04" db="EMBL/GenBank/DDBJ databases">
        <title>Draft genome sequence of Bacteroides ovatus (ATCC 8483).</title>
        <authorList>
            <person name="Sudarsanam P."/>
            <person name="Ley R."/>
            <person name="Guruge J."/>
            <person name="Turnbaugh P.J."/>
            <person name="Mahowald M."/>
            <person name="Liep D."/>
            <person name="Gordon J."/>
        </authorList>
    </citation>
    <scope>NUCLEOTIDE SEQUENCE [LARGE SCALE GENOMIC DNA]</scope>
    <source>
        <strain evidence="3">ATCC 8483 / DSM 1896 / JCM 5824 / BCRC 10623 / CCUG 4943 / NCTC 11153</strain>
    </source>
</reference>
<dbReference type="EMBL" id="AAXF02000054">
    <property type="protein sequence ID" value="EDO08901.1"/>
    <property type="molecule type" value="Genomic_DNA"/>
</dbReference>
<comment type="caution">
    <text evidence="2">The sequence shown here is derived from an EMBL/GenBank/DDBJ whole genome shotgun (WGS) entry which is preliminary data.</text>
</comment>
<sequence>MLSIILNFNDLFFSSLRSVPFCRNRFGILWMRYTVVGTASYGRLFLPITLSEERKNLQEIHFKPPDQARRPTFASDKTKPGLTGDEAGETL</sequence>
<name>A0AAN3D435_BACO1</name>
<evidence type="ECO:0000256" key="1">
    <source>
        <dbReference type="SAM" id="MobiDB-lite"/>
    </source>
</evidence>
<feature type="region of interest" description="Disordered" evidence="1">
    <location>
        <begin position="61"/>
        <end position="91"/>
    </location>
</feature>
<dbReference type="AlphaFoldDB" id="A0AAN3D435"/>
<evidence type="ECO:0000313" key="2">
    <source>
        <dbReference type="EMBL" id="EDO08901.1"/>
    </source>
</evidence>
<reference evidence="2 3" key="1">
    <citation type="submission" date="2007-03" db="EMBL/GenBank/DDBJ databases">
        <authorList>
            <person name="Fulton L."/>
            <person name="Clifton S."/>
            <person name="Fulton B."/>
            <person name="Xu J."/>
            <person name="Minx P."/>
            <person name="Pepin K.H."/>
            <person name="Johnson M."/>
            <person name="Thiruvilangam P."/>
            <person name="Bhonagiri V."/>
            <person name="Nash W.E."/>
            <person name="Mardis E.R."/>
            <person name="Wilson R.K."/>
        </authorList>
    </citation>
    <scope>NUCLEOTIDE SEQUENCE [LARGE SCALE GENOMIC DNA]</scope>
    <source>
        <strain evidence="3">ATCC 8483 / DSM 1896 / JCM 5824 / BCRC 10623 / CCUG 4943 / NCTC 11153</strain>
    </source>
</reference>
<evidence type="ECO:0000313" key="3">
    <source>
        <dbReference type="Proteomes" id="UP000005475"/>
    </source>
</evidence>